<feature type="signal peptide" evidence="4">
    <location>
        <begin position="1"/>
        <end position="32"/>
    </location>
</feature>
<keyword evidence="4" id="KW-0732">Signal</keyword>
<evidence type="ECO:0000256" key="4">
    <source>
        <dbReference type="SAM" id="SignalP"/>
    </source>
</evidence>
<evidence type="ECO:0000313" key="7">
    <source>
        <dbReference type="Proteomes" id="UP000183107"/>
    </source>
</evidence>
<proteinExistence type="predicted"/>
<organism evidence="6 7">
    <name type="scientific">Nitrosospira briensis</name>
    <dbReference type="NCBI Taxonomy" id="35799"/>
    <lineage>
        <taxon>Bacteria</taxon>
        <taxon>Pseudomonadati</taxon>
        <taxon>Pseudomonadota</taxon>
        <taxon>Betaproteobacteria</taxon>
        <taxon>Nitrosomonadales</taxon>
        <taxon>Nitrosomonadaceae</taxon>
        <taxon>Nitrosospira</taxon>
    </lineage>
</organism>
<dbReference type="SUPFAM" id="SSF46626">
    <property type="entry name" value="Cytochrome c"/>
    <property type="match status" value="1"/>
</dbReference>
<dbReference type="AlphaFoldDB" id="A0A1I4Z7U4"/>
<dbReference type="InterPro" id="IPR009056">
    <property type="entry name" value="Cyt_c-like_dom"/>
</dbReference>
<dbReference type="GO" id="GO:0046872">
    <property type="term" value="F:metal ion binding"/>
    <property type="evidence" value="ECO:0007669"/>
    <property type="project" value="UniProtKB-KW"/>
</dbReference>
<feature type="chain" id="PRO_5010325859" evidence="4">
    <location>
        <begin position="33"/>
        <end position="110"/>
    </location>
</feature>
<dbReference type="RefSeq" id="WP_074795278.1">
    <property type="nucleotide sequence ID" value="NZ_FOVJ01000001.1"/>
</dbReference>
<dbReference type="EMBL" id="FOVJ01000001">
    <property type="protein sequence ID" value="SFN46371.1"/>
    <property type="molecule type" value="Genomic_DNA"/>
</dbReference>
<dbReference type="GO" id="GO:0009055">
    <property type="term" value="F:electron transfer activity"/>
    <property type="evidence" value="ECO:0007669"/>
    <property type="project" value="InterPro"/>
</dbReference>
<sequence>MRKTAPGAGAIGFMLVIVIAIAAATMTKAAFAAPPAPNGGFVWKDGPEVYTKVCGYCHEQGVGPVIRGRALPPVYIRNVVRNGSRAMPSFRIAEIDDESLTKLAEYISAN</sequence>
<dbReference type="OrthoDB" id="9757546at2"/>
<evidence type="ECO:0000256" key="1">
    <source>
        <dbReference type="ARBA" id="ARBA00022617"/>
    </source>
</evidence>
<keyword evidence="1" id="KW-0349">Heme</keyword>
<dbReference type="Pfam" id="PF13442">
    <property type="entry name" value="Cytochrome_CBB3"/>
    <property type="match status" value="1"/>
</dbReference>
<evidence type="ECO:0000313" key="6">
    <source>
        <dbReference type="EMBL" id="SFN46371.1"/>
    </source>
</evidence>
<accession>A0A1I4Z7U4</accession>
<dbReference type="InterPro" id="IPR036909">
    <property type="entry name" value="Cyt_c-like_dom_sf"/>
</dbReference>
<protein>
    <submittedName>
        <fullName evidence="6">Cytochrome C oxidase, cbb3-type, subunit III</fullName>
    </submittedName>
</protein>
<feature type="domain" description="Cytochrome c" evidence="5">
    <location>
        <begin position="43"/>
        <end position="107"/>
    </location>
</feature>
<keyword evidence="3" id="KW-0408">Iron</keyword>
<dbReference type="Proteomes" id="UP000183107">
    <property type="component" value="Unassembled WGS sequence"/>
</dbReference>
<evidence type="ECO:0000256" key="2">
    <source>
        <dbReference type="ARBA" id="ARBA00022723"/>
    </source>
</evidence>
<name>A0A1I4Z7U4_9PROT</name>
<reference evidence="7" key="1">
    <citation type="submission" date="2016-10" db="EMBL/GenBank/DDBJ databases">
        <authorList>
            <person name="Varghese N."/>
        </authorList>
    </citation>
    <scope>NUCLEOTIDE SEQUENCE [LARGE SCALE GENOMIC DNA]</scope>
    <source>
        <strain evidence="7">Nsp8</strain>
    </source>
</reference>
<dbReference type="GO" id="GO:0020037">
    <property type="term" value="F:heme binding"/>
    <property type="evidence" value="ECO:0007669"/>
    <property type="project" value="InterPro"/>
</dbReference>
<dbReference type="Gene3D" id="1.10.760.10">
    <property type="entry name" value="Cytochrome c-like domain"/>
    <property type="match status" value="1"/>
</dbReference>
<keyword evidence="7" id="KW-1185">Reference proteome</keyword>
<keyword evidence="2" id="KW-0479">Metal-binding</keyword>
<evidence type="ECO:0000256" key="3">
    <source>
        <dbReference type="ARBA" id="ARBA00023004"/>
    </source>
</evidence>
<evidence type="ECO:0000259" key="5">
    <source>
        <dbReference type="Pfam" id="PF13442"/>
    </source>
</evidence>
<gene>
    <name evidence="6" type="ORF">SAMN05216386_1080</name>
</gene>